<keyword evidence="7 13" id="KW-0812">Transmembrane</keyword>
<dbReference type="Pfam" id="PF01618">
    <property type="entry name" value="MotA_ExbB"/>
    <property type="match status" value="1"/>
</dbReference>
<gene>
    <name evidence="16" type="primary">motA</name>
    <name evidence="16" type="ORF">ENS64_10180</name>
</gene>
<keyword evidence="16" id="KW-0966">Cell projection</keyword>
<keyword evidence="8" id="KW-0283">Flagellar rotation</keyword>
<proteinExistence type="inferred from homology"/>
<dbReference type="PANTHER" id="PTHR30433:SF4">
    <property type="entry name" value="MOTILITY PROTEIN A"/>
    <property type="match status" value="1"/>
</dbReference>
<evidence type="ECO:0000256" key="4">
    <source>
        <dbReference type="ARBA" id="ARBA00022475"/>
    </source>
</evidence>
<keyword evidence="5" id="KW-0145">Chemotaxis</keyword>
<dbReference type="InterPro" id="IPR000540">
    <property type="entry name" value="Flag_MotA_CS"/>
</dbReference>
<dbReference type="AlphaFoldDB" id="A0A7C4LLH3"/>
<evidence type="ECO:0000256" key="6">
    <source>
        <dbReference type="ARBA" id="ARBA00022519"/>
    </source>
</evidence>
<evidence type="ECO:0000313" key="16">
    <source>
        <dbReference type="EMBL" id="HGT39614.1"/>
    </source>
</evidence>
<keyword evidence="4" id="KW-1003">Cell membrane</keyword>
<comment type="caution">
    <text evidence="16">The sequence shown here is derived from an EMBL/GenBank/DDBJ whole genome shotgun (WGS) entry which is preliminary data.</text>
</comment>
<dbReference type="PANTHER" id="PTHR30433">
    <property type="entry name" value="CHEMOTAXIS PROTEIN MOTA"/>
    <property type="match status" value="1"/>
</dbReference>
<dbReference type="NCBIfam" id="TIGR03818">
    <property type="entry name" value="MotA1"/>
    <property type="match status" value="1"/>
</dbReference>
<dbReference type="GO" id="GO:1902600">
    <property type="term" value="P:proton transmembrane transport"/>
    <property type="evidence" value="ECO:0007669"/>
    <property type="project" value="UniProtKB-KW"/>
</dbReference>
<evidence type="ECO:0000259" key="15">
    <source>
        <dbReference type="Pfam" id="PF20560"/>
    </source>
</evidence>
<comment type="similarity">
    <text evidence="2">Belongs to the MotA family.</text>
</comment>
<evidence type="ECO:0000256" key="5">
    <source>
        <dbReference type="ARBA" id="ARBA00022500"/>
    </source>
</evidence>
<dbReference type="EMBL" id="DSVQ01000012">
    <property type="protein sequence ID" value="HGT39614.1"/>
    <property type="molecule type" value="Genomic_DNA"/>
</dbReference>
<evidence type="ECO:0000256" key="9">
    <source>
        <dbReference type="ARBA" id="ARBA00022781"/>
    </source>
</evidence>
<dbReference type="GO" id="GO:0071978">
    <property type="term" value="P:bacterial-type flagellum-dependent swarming motility"/>
    <property type="evidence" value="ECO:0007669"/>
    <property type="project" value="InterPro"/>
</dbReference>
<feature type="domain" description="Motility protein A N-terminal" evidence="15">
    <location>
        <begin position="4"/>
        <end position="93"/>
    </location>
</feature>
<comment type="subcellular location">
    <subcellularLocation>
        <location evidence="1">Cell inner membrane</location>
        <topology evidence="1">Multi-pass membrane protein</topology>
    </subcellularLocation>
</comment>
<feature type="transmembrane region" description="Helical" evidence="13">
    <location>
        <begin position="203"/>
        <end position="220"/>
    </location>
</feature>
<evidence type="ECO:0000256" key="13">
    <source>
        <dbReference type="SAM" id="Phobius"/>
    </source>
</evidence>
<evidence type="ECO:0000256" key="11">
    <source>
        <dbReference type="ARBA" id="ARBA00023065"/>
    </source>
</evidence>
<dbReference type="PROSITE" id="PS01307">
    <property type="entry name" value="MOTA"/>
    <property type="match status" value="1"/>
</dbReference>
<keyword evidence="10 13" id="KW-1133">Transmembrane helix</keyword>
<dbReference type="GO" id="GO:0005886">
    <property type="term" value="C:plasma membrane"/>
    <property type="evidence" value="ECO:0007669"/>
    <property type="project" value="UniProtKB-SubCell"/>
</dbReference>
<keyword evidence="6" id="KW-0997">Cell inner membrane</keyword>
<accession>A0A7C4LLH3</accession>
<evidence type="ECO:0000256" key="12">
    <source>
        <dbReference type="ARBA" id="ARBA00023136"/>
    </source>
</evidence>
<evidence type="ECO:0000256" key="1">
    <source>
        <dbReference type="ARBA" id="ARBA00004429"/>
    </source>
</evidence>
<dbReference type="GO" id="GO:0006935">
    <property type="term" value="P:chemotaxis"/>
    <property type="evidence" value="ECO:0007669"/>
    <property type="project" value="UniProtKB-KW"/>
</dbReference>
<dbReference type="InterPro" id="IPR046786">
    <property type="entry name" value="MotA_N"/>
</dbReference>
<evidence type="ECO:0000259" key="14">
    <source>
        <dbReference type="Pfam" id="PF01618"/>
    </source>
</evidence>
<reference evidence="16" key="1">
    <citation type="journal article" date="2020" name="mSystems">
        <title>Genome- and Community-Level Interaction Insights into Carbon Utilization and Element Cycling Functions of Hydrothermarchaeota in Hydrothermal Sediment.</title>
        <authorList>
            <person name="Zhou Z."/>
            <person name="Liu Y."/>
            <person name="Xu W."/>
            <person name="Pan J."/>
            <person name="Luo Z.H."/>
            <person name="Li M."/>
        </authorList>
    </citation>
    <scope>NUCLEOTIDE SEQUENCE [LARGE SCALE GENOMIC DNA]</scope>
    <source>
        <strain evidence="16">SpSt-508</strain>
    </source>
</reference>
<protein>
    <submittedName>
        <fullName evidence="16">Flagellar motor stator protein MotA</fullName>
    </submittedName>
</protein>
<evidence type="ECO:0000256" key="10">
    <source>
        <dbReference type="ARBA" id="ARBA00022989"/>
    </source>
</evidence>
<feature type="transmembrane region" description="Helical" evidence="13">
    <location>
        <begin position="26"/>
        <end position="48"/>
    </location>
</feature>
<keyword evidence="11" id="KW-0406">Ion transport</keyword>
<dbReference type="Pfam" id="PF20560">
    <property type="entry name" value="MotA_N"/>
    <property type="match status" value="1"/>
</dbReference>
<dbReference type="InterPro" id="IPR022522">
    <property type="entry name" value="Flagellar_motor_stator_MotA"/>
</dbReference>
<evidence type="ECO:0000256" key="2">
    <source>
        <dbReference type="ARBA" id="ARBA00008038"/>
    </source>
</evidence>
<sequence length="286" mass="30477">MIVIIASIVVIGSVLGGFTMAGGHVGALIHPSEIVTIGGAALGALIMMSPKKVLMDLIKGVVAALKGTPYNRAAYTELFKLSYELLRVARRDGLLALEPHLNDPHSSKIFEKYPRLAKNHHVIEFICDGFAPVIEGSADAEQIRNLLDAELRIIEEEHHAAVGALQKTADALPGFGIVAAVLGIVITMGAIDGPVHEIGHKVGAALVGTFLGILLSYGFFAPLAGRMEFLGAAELGFFRTISAIILGLVQDATPKVALEQARRGVGTEYRPKRADLEKLFKEVDSE</sequence>
<evidence type="ECO:0000256" key="3">
    <source>
        <dbReference type="ARBA" id="ARBA00022448"/>
    </source>
</evidence>
<dbReference type="InterPro" id="IPR002898">
    <property type="entry name" value="MotA_ExbB_proton_chnl"/>
</dbReference>
<feature type="transmembrane region" description="Helical" evidence="13">
    <location>
        <begin position="171"/>
        <end position="191"/>
    </location>
</feature>
<evidence type="ECO:0000256" key="8">
    <source>
        <dbReference type="ARBA" id="ARBA00022779"/>
    </source>
</evidence>
<evidence type="ECO:0000256" key="7">
    <source>
        <dbReference type="ARBA" id="ARBA00022692"/>
    </source>
</evidence>
<name>A0A7C4LLH3_9PLAN</name>
<dbReference type="InterPro" id="IPR047055">
    <property type="entry name" value="MotA-like"/>
</dbReference>
<feature type="domain" description="MotA/TolQ/ExbB proton channel" evidence="14">
    <location>
        <begin position="125"/>
        <end position="223"/>
    </location>
</feature>
<keyword evidence="3" id="KW-0813">Transport</keyword>
<organism evidence="16">
    <name type="scientific">Schlesneria paludicola</name>
    <dbReference type="NCBI Taxonomy" id="360056"/>
    <lineage>
        <taxon>Bacteria</taxon>
        <taxon>Pseudomonadati</taxon>
        <taxon>Planctomycetota</taxon>
        <taxon>Planctomycetia</taxon>
        <taxon>Planctomycetales</taxon>
        <taxon>Planctomycetaceae</taxon>
        <taxon>Schlesneria</taxon>
    </lineage>
</organism>
<keyword evidence="16" id="KW-0969">Cilium</keyword>
<keyword evidence="9" id="KW-0375">Hydrogen ion transport</keyword>
<keyword evidence="16" id="KW-0282">Flagellum</keyword>
<keyword evidence="12 13" id="KW-0472">Membrane</keyword>